<dbReference type="AlphaFoldDB" id="A0A1S1YYB8"/>
<dbReference type="Gene3D" id="2.60.40.3620">
    <property type="match status" value="2"/>
</dbReference>
<protein>
    <submittedName>
        <fullName evidence="3">Uncharacterized protein</fullName>
    </submittedName>
</protein>
<evidence type="ECO:0000313" key="4">
    <source>
        <dbReference type="Proteomes" id="UP000179797"/>
    </source>
</evidence>
<name>A0A1S1YYB8_FLAPC</name>
<dbReference type="RefSeq" id="WP_052431803.1">
    <property type="nucleotide sequence ID" value="NZ_JRYR02000001.1"/>
</dbReference>
<dbReference type="PROSITE" id="PS51257">
    <property type="entry name" value="PROKAR_LIPOPROTEIN"/>
    <property type="match status" value="1"/>
</dbReference>
<evidence type="ECO:0000259" key="2">
    <source>
        <dbReference type="Pfam" id="PF16411"/>
    </source>
</evidence>
<dbReference type="Pfam" id="PF14292">
    <property type="entry name" value="SusE"/>
    <property type="match status" value="1"/>
</dbReference>
<gene>
    <name evidence="3" type="ORF">NH26_06340</name>
</gene>
<reference evidence="3 4" key="1">
    <citation type="journal article" date="2012" name="Int. J. Syst. Evol. Microbiol.">
        <title>Flammeovirga pacifica sp. nov., isolated from deep-sea sediment.</title>
        <authorList>
            <person name="Xu H."/>
            <person name="Fu Y."/>
            <person name="Yang N."/>
            <person name="Ding Z."/>
            <person name="Lai Q."/>
            <person name="Zeng R."/>
        </authorList>
    </citation>
    <scope>NUCLEOTIDE SEQUENCE [LARGE SCALE GENOMIC DNA]</scope>
    <source>
        <strain evidence="4">DSM 24597 / LMG 26175 / WPAGA1</strain>
    </source>
</reference>
<dbReference type="STRING" id="915059.NH26_06340"/>
<comment type="caution">
    <text evidence="3">The sequence shown here is derived from an EMBL/GenBank/DDBJ whole genome shotgun (WGS) entry which is preliminary data.</text>
</comment>
<dbReference type="EMBL" id="JRYR02000001">
    <property type="protein sequence ID" value="OHX65997.1"/>
    <property type="molecule type" value="Genomic_DNA"/>
</dbReference>
<proteinExistence type="predicted"/>
<dbReference type="InterPro" id="IPR025970">
    <property type="entry name" value="SusE"/>
</dbReference>
<evidence type="ECO:0000259" key="1">
    <source>
        <dbReference type="Pfam" id="PF14292"/>
    </source>
</evidence>
<dbReference type="CDD" id="cd12956">
    <property type="entry name" value="CBM_SusE-F_like"/>
    <property type="match status" value="1"/>
</dbReference>
<dbReference type="OrthoDB" id="975117at2"/>
<dbReference type="Proteomes" id="UP000179797">
    <property type="component" value="Unassembled WGS sequence"/>
</dbReference>
<evidence type="ECO:0000313" key="3">
    <source>
        <dbReference type="EMBL" id="OHX65997.1"/>
    </source>
</evidence>
<dbReference type="Pfam" id="PF16411">
    <property type="entry name" value="SusF_SusE"/>
    <property type="match status" value="2"/>
</dbReference>
<organism evidence="3 4">
    <name type="scientific">Flammeovirga pacifica</name>
    <dbReference type="NCBI Taxonomy" id="915059"/>
    <lineage>
        <taxon>Bacteria</taxon>
        <taxon>Pseudomonadati</taxon>
        <taxon>Bacteroidota</taxon>
        <taxon>Cytophagia</taxon>
        <taxon>Cytophagales</taxon>
        <taxon>Flammeovirgaceae</taxon>
        <taxon>Flammeovirga</taxon>
    </lineage>
</organism>
<sequence>MKKLLILAVIAFSIFSCNNDKELAQIGGENTWIGPELINGPEDKYYEFTEETQEDEFSTLEWSAADYGKATEYKYNVIASVEGYDTEEVITVASSSATSTVLLEKEISKTVNTITGVVDPSKLETVRVAIRVESYIGDGHDNSPKLSTSLANFDVLPYLGYQPTLWLAGNFNGWSHNDADVISHNDEAPGNYVNSFWMAAEEEGQIIGGNFKISTDKSWDGTNYGVGDTEGTLSASGGDIPVGNPNQYQLKVNIDELTYEMIPVEWGIIGDATPDGWNDETKMTLDPATSSWSIETTLTSGEMKFRANHSWDDFNLGAGEAEGELSEGGPNIQVSAGNYKITLILDPSKGSYKYTMEAI</sequence>
<accession>A0A1S1YYB8</accession>
<feature type="domain" description="Outer membrane protein SusF/SusE-like C-terminal" evidence="2">
    <location>
        <begin position="165"/>
        <end position="260"/>
    </location>
</feature>
<dbReference type="InterPro" id="IPR032187">
    <property type="entry name" value="SusF/SusE-like_C"/>
</dbReference>
<keyword evidence="4" id="KW-1185">Reference proteome</keyword>
<feature type="domain" description="SusE outer membrane protein" evidence="1">
    <location>
        <begin position="39"/>
        <end position="121"/>
    </location>
</feature>
<feature type="domain" description="Outer membrane protein SusF/SusE-like C-terminal" evidence="2">
    <location>
        <begin position="268"/>
        <end position="345"/>
    </location>
</feature>